<dbReference type="GO" id="GO:0098796">
    <property type="term" value="C:membrane protein complex"/>
    <property type="evidence" value="ECO:0007669"/>
    <property type="project" value="UniProtKB-ARBA"/>
</dbReference>
<evidence type="ECO:0000313" key="13">
    <source>
        <dbReference type="EMBL" id="KAF1988641.1"/>
    </source>
</evidence>
<evidence type="ECO:0000256" key="1">
    <source>
        <dbReference type="ARBA" id="ARBA00004448"/>
    </source>
</evidence>
<name>A0A6G1H5Z5_9PEZI</name>
<evidence type="ECO:0000256" key="11">
    <source>
        <dbReference type="PIRSR" id="PIRSR607992-2"/>
    </source>
</evidence>
<dbReference type="Gene3D" id="1.20.1300.10">
    <property type="entry name" value="Fumarate reductase/succinate dehydrogenase, transmembrane subunit"/>
    <property type="match status" value="1"/>
</dbReference>
<dbReference type="GO" id="GO:0046872">
    <property type="term" value="F:metal ion binding"/>
    <property type="evidence" value="ECO:0007669"/>
    <property type="project" value="UniProtKB-KW"/>
</dbReference>
<evidence type="ECO:0000256" key="6">
    <source>
        <dbReference type="ARBA" id="ARBA00022946"/>
    </source>
</evidence>
<feature type="binding site" description="axial binding residue" evidence="11">
    <location>
        <position position="138"/>
    </location>
    <ligand>
        <name>heme b</name>
        <dbReference type="ChEBI" id="CHEBI:60344"/>
        <note>ligand shared with SDHC</note>
    </ligand>
    <ligandPart>
        <name>Fe</name>
        <dbReference type="ChEBI" id="CHEBI:18248"/>
    </ligandPart>
</feature>
<evidence type="ECO:0000256" key="4">
    <source>
        <dbReference type="ARBA" id="ARBA00022692"/>
    </source>
</evidence>
<dbReference type="GO" id="GO:0006121">
    <property type="term" value="P:mitochondrial electron transport, succinate to ubiquinone"/>
    <property type="evidence" value="ECO:0007669"/>
    <property type="project" value="TreeGrafter"/>
</dbReference>
<dbReference type="GO" id="GO:0048039">
    <property type="term" value="F:ubiquinone binding"/>
    <property type="evidence" value="ECO:0007669"/>
    <property type="project" value="TreeGrafter"/>
</dbReference>
<keyword evidence="6 12" id="KW-0809">Transit peptide</keyword>
<evidence type="ECO:0000256" key="9">
    <source>
        <dbReference type="ARBA" id="ARBA00023136"/>
    </source>
</evidence>
<comment type="similarity">
    <text evidence="2 12">Belongs to the CybS family.</text>
</comment>
<gene>
    <name evidence="13" type="ORF">K402DRAFT_373778</name>
</gene>
<evidence type="ECO:0000313" key="14">
    <source>
        <dbReference type="Proteomes" id="UP000800041"/>
    </source>
</evidence>
<keyword evidence="3" id="KW-0813">Transport</keyword>
<evidence type="ECO:0000256" key="3">
    <source>
        <dbReference type="ARBA" id="ARBA00022448"/>
    </source>
</evidence>
<dbReference type="InterPro" id="IPR034804">
    <property type="entry name" value="SQR/QFR_C/D"/>
</dbReference>
<dbReference type="GO" id="GO:0005743">
    <property type="term" value="C:mitochondrial inner membrane"/>
    <property type="evidence" value="ECO:0007669"/>
    <property type="project" value="UniProtKB-SubCell"/>
</dbReference>
<evidence type="ECO:0000256" key="2">
    <source>
        <dbReference type="ARBA" id="ARBA00007294"/>
    </source>
</evidence>
<reference evidence="13" key="1">
    <citation type="journal article" date="2020" name="Stud. Mycol.">
        <title>101 Dothideomycetes genomes: a test case for predicting lifestyles and emergence of pathogens.</title>
        <authorList>
            <person name="Haridas S."/>
            <person name="Albert R."/>
            <person name="Binder M."/>
            <person name="Bloem J."/>
            <person name="Labutti K."/>
            <person name="Salamov A."/>
            <person name="Andreopoulos B."/>
            <person name="Baker S."/>
            <person name="Barry K."/>
            <person name="Bills G."/>
            <person name="Bluhm B."/>
            <person name="Cannon C."/>
            <person name="Castanera R."/>
            <person name="Culley D."/>
            <person name="Daum C."/>
            <person name="Ezra D."/>
            <person name="Gonzalez J."/>
            <person name="Henrissat B."/>
            <person name="Kuo A."/>
            <person name="Liang C."/>
            <person name="Lipzen A."/>
            <person name="Lutzoni F."/>
            <person name="Magnuson J."/>
            <person name="Mondo S."/>
            <person name="Nolan M."/>
            <person name="Ohm R."/>
            <person name="Pangilinan J."/>
            <person name="Park H.-J."/>
            <person name="Ramirez L."/>
            <person name="Alfaro M."/>
            <person name="Sun H."/>
            <person name="Tritt A."/>
            <person name="Yoshinaga Y."/>
            <person name="Zwiers L.-H."/>
            <person name="Turgeon B."/>
            <person name="Goodwin S."/>
            <person name="Spatafora J."/>
            <person name="Crous P."/>
            <person name="Grigoriev I."/>
        </authorList>
    </citation>
    <scope>NUCLEOTIDE SEQUENCE</scope>
    <source>
        <strain evidence="13">CBS 113979</strain>
    </source>
</reference>
<dbReference type="FunFam" id="1.20.1300.10:FF:000007">
    <property type="entry name" value="Succinate dehydrogenase [ubiquinone] cytochrome b small subunit"/>
    <property type="match status" value="1"/>
</dbReference>
<dbReference type="EMBL" id="ML977148">
    <property type="protein sequence ID" value="KAF1988641.1"/>
    <property type="molecule type" value="Genomic_DNA"/>
</dbReference>
<dbReference type="CDD" id="cd03496">
    <property type="entry name" value="SQR_TypeC_CybS"/>
    <property type="match status" value="1"/>
</dbReference>
<keyword evidence="14" id="KW-1185">Reference proteome</keyword>
<dbReference type="AlphaFoldDB" id="A0A6G1H5Z5"/>
<dbReference type="PANTHER" id="PTHR13337:SF2">
    <property type="entry name" value="SUCCINATE DEHYDROGENASE [UBIQUINONE] CYTOCHROME B SMALL SUBUNIT, MITOCHONDRIAL"/>
    <property type="match status" value="1"/>
</dbReference>
<dbReference type="OrthoDB" id="18577at2759"/>
<dbReference type="GO" id="GO:0020037">
    <property type="term" value="F:heme binding"/>
    <property type="evidence" value="ECO:0007669"/>
    <property type="project" value="TreeGrafter"/>
</dbReference>
<keyword evidence="13" id="KW-0830">Ubiquinone</keyword>
<evidence type="ECO:0000256" key="5">
    <source>
        <dbReference type="ARBA" id="ARBA00022792"/>
    </source>
</evidence>
<proteinExistence type="inferred from homology"/>
<keyword evidence="9 12" id="KW-0472">Membrane</keyword>
<dbReference type="Proteomes" id="UP000800041">
    <property type="component" value="Unassembled WGS sequence"/>
</dbReference>
<keyword evidence="8 12" id="KW-0496">Mitochondrion</keyword>
<evidence type="ECO:0000256" key="10">
    <source>
        <dbReference type="PIRSR" id="PIRSR607992-1"/>
    </source>
</evidence>
<comment type="subcellular location">
    <subcellularLocation>
        <location evidence="1 12">Mitochondrion inner membrane</location>
        <topology evidence="1 12">Multi-pass membrane protein</topology>
    </subcellularLocation>
</comment>
<keyword evidence="4" id="KW-0812">Transmembrane</keyword>
<protein>
    <recommendedName>
        <fullName evidence="12">Succinate dehydrogenase [ubiquinone] cytochrome b small subunit</fullName>
    </recommendedName>
</protein>
<keyword evidence="5 12" id="KW-0999">Mitochondrion inner membrane</keyword>
<dbReference type="InterPro" id="IPR007992">
    <property type="entry name" value="CybS"/>
</dbReference>
<dbReference type="PANTHER" id="PTHR13337">
    <property type="entry name" value="SUCCINATE DEHYDROGENASE"/>
    <property type="match status" value="1"/>
</dbReference>
<dbReference type="Pfam" id="PF05328">
    <property type="entry name" value="CybS"/>
    <property type="match status" value="1"/>
</dbReference>
<keyword evidence="7" id="KW-1133">Transmembrane helix</keyword>
<dbReference type="SUPFAM" id="SSF81343">
    <property type="entry name" value="Fumarate reductase respiratory complex transmembrane subunits"/>
    <property type="match status" value="1"/>
</dbReference>
<accession>A0A6G1H5Z5</accession>
<keyword evidence="11" id="KW-0408">Iron</keyword>
<dbReference type="GO" id="GO:0006099">
    <property type="term" value="P:tricarboxylic acid cycle"/>
    <property type="evidence" value="ECO:0007669"/>
    <property type="project" value="TreeGrafter"/>
</dbReference>
<evidence type="ECO:0000256" key="8">
    <source>
        <dbReference type="ARBA" id="ARBA00023128"/>
    </source>
</evidence>
<organism evidence="13 14">
    <name type="scientific">Aulographum hederae CBS 113979</name>
    <dbReference type="NCBI Taxonomy" id="1176131"/>
    <lineage>
        <taxon>Eukaryota</taxon>
        <taxon>Fungi</taxon>
        <taxon>Dikarya</taxon>
        <taxon>Ascomycota</taxon>
        <taxon>Pezizomycotina</taxon>
        <taxon>Dothideomycetes</taxon>
        <taxon>Pleosporomycetidae</taxon>
        <taxon>Aulographales</taxon>
        <taxon>Aulographaceae</taxon>
    </lineage>
</organism>
<keyword evidence="11" id="KW-0479">Metal-binding</keyword>
<feature type="binding site" evidence="10">
    <location>
        <position position="150"/>
    </location>
    <ligand>
        <name>a ubiquinone</name>
        <dbReference type="ChEBI" id="CHEBI:16389"/>
        <note>ligand shared with IP/SDHB</note>
    </ligand>
</feature>
<evidence type="ECO:0000256" key="7">
    <source>
        <dbReference type="ARBA" id="ARBA00022989"/>
    </source>
</evidence>
<evidence type="ECO:0000256" key="12">
    <source>
        <dbReference type="RuleBase" id="RU364031"/>
    </source>
</evidence>
<sequence>MAAIARPTIFHRACQAAAGRRMFSTTPSAPLMTSAFTTAKPLARRPLKAALLRDALPKAAAFHASGSQKILPPLPQVVKGTANDPVPVPSPHPTHGSYHWTFERLIAGGLVPLTIAPFVAGSLNPVMDATLCSLLIVHSHIGFEACIIDYFPDYRVPGLRTALMWILRIATVTVGVGLYEFETHDVGVTEAVKRIWKA</sequence>